<evidence type="ECO:0000259" key="8">
    <source>
        <dbReference type="Pfam" id="PF00408"/>
    </source>
</evidence>
<feature type="domain" description="Alpha-D-phosphohexomutase C-terminal" evidence="8">
    <location>
        <begin position="413"/>
        <end position="463"/>
    </location>
</feature>
<sequence length="478" mass="49310">MVEFGTAGIRGSVVETVTPAVALRVGGAVGRLAVADAPADHPEIVIGRDGRLTGPALAAAVEAGVAAVGAHPVRIGTVPTPTLAFASDGRYGVMLTASHNPPADNGIKCFLDGEEFGDELEARVESLAGDATASPAEFADWGAPRRHEPLPDYRAAVAAYVREQLPTDGESAACDGLRVAVDCGNGMAALATPQVLDDLGATVIALNANVDGRFPGRPSKPTPDTLGDLQTFVADGNVDLGIAHDGDADRIVLLDDAGEIVHEDSVVAMLAGYYTRRAASDDAGTDGGEAGGDPVVVTTPNASGRIDEQVTAAGGRVERVRLGALHEGIAAAERDGGSVVFAAEPWKHIHPGFGGWIDGVVSAALLTGLIGIRGLEPLREPITERPYSKGSIDCPDRIKTAAMTTLESSLPDAFSEATVSVDHGVRLSLPDGSWLLVRPSGTEPYIRLYAESESVDELVEAATERIEAAVDDATETAD</sequence>
<evidence type="ECO:0000256" key="1">
    <source>
        <dbReference type="ARBA" id="ARBA00001946"/>
    </source>
</evidence>
<dbReference type="InterPro" id="IPR005843">
    <property type="entry name" value="A-D-PHexomutase_C"/>
</dbReference>
<dbReference type="PANTHER" id="PTHR43771:SF1">
    <property type="entry name" value="PHOSPHOMANNOMUTASE"/>
    <property type="match status" value="1"/>
</dbReference>
<evidence type="ECO:0000256" key="3">
    <source>
        <dbReference type="ARBA" id="ARBA00022553"/>
    </source>
</evidence>
<dbReference type="InterPro" id="IPR005845">
    <property type="entry name" value="A-D-PHexomutase_a/b/a-II"/>
</dbReference>
<reference evidence="11 12" key="1">
    <citation type="submission" date="2018-06" db="EMBL/GenBank/DDBJ databases">
        <title>Halonotius sp. F13-13 a new haloarchaeeon isolated from a solar saltern from Isla Cristina, Huelva, Spain.</title>
        <authorList>
            <person name="Duran-Viseras A."/>
            <person name="Sanchez-Porro C."/>
            <person name="Ventosa A."/>
        </authorList>
    </citation>
    <scope>NUCLEOTIDE SEQUENCE [LARGE SCALE GENOMIC DNA]</scope>
    <source>
        <strain evidence="11 12">CECT 7525</strain>
    </source>
</reference>
<dbReference type="RefSeq" id="WP_120085256.1">
    <property type="nucleotide sequence ID" value="NZ_QMDW01000015.1"/>
</dbReference>
<comment type="similarity">
    <text evidence="2 7">Belongs to the phosphohexose mutase family.</text>
</comment>
<dbReference type="AlphaFoldDB" id="A0A3A6Q883"/>
<evidence type="ECO:0000256" key="4">
    <source>
        <dbReference type="ARBA" id="ARBA00022723"/>
    </source>
</evidence>
<dbReference type="InterPro" id="IPR016066">
    <property type="entry name" value="A-D-PHexomutase_CS"/>
</dbReference>
<name>A0A3A6Q883_9EURY</name>
<evidence type="ECO:0000259" key="10">
    <source>
        <dbReference type="Pfam" id="PF02879"/>
    </source>
</evidence>
<organism evidence="11 12">
    <name type="scientific">Halonotius pteroides</name>
    <dbReference type="NCBI Taxonomy" id="268735"/>
    <lineage>
        <taxon>Archaea</taxon>
        <taxon>Methanobacteriati</taxon>
        <taxon>Methanobacteriota</taxon>
        <taxon>Stenosarchaea group</taxon>
        <taxon>Halobacteria</taxon>
        <taxon>Halobacteriales</taxon>
        <taxon>Haloferacaceae</taxon>
        <taxon>Halonotius</taxon>
    </lineage>
</organism>
<evidence type="ECO:0000256" key="5">
    <source>
        <dbReference type="ARBA" id="ARBA00022842"/>
    </source>
</evidence>
<feature type="domain" description="Alpha-D-phosphohexomutase alpha/beta/alpha" evidence="9">
    <location>
        <begin position="3"/>
        <end position="128"/>
    </location>
</feature>
<dbReference type="Gene3D" id="3.40.120.10">
    <property type="entry name" value="Alpha-D-Glucose-1,6-Bisphosphate, subunit A, domain 3"/>
    <property type="match status" value="3"/>
</dbReference>
<dbReference type="Pfam" id="PF00408">
    <property type="entry name" value="PGM_PMM_IV"/>
    <property type="match status" value="1"/>
</dbReference>
<proteinExistence type="inferred from homology"/>
<dbReference type="GO" id="GO:0000287">
    <property type="term" value="F:magnesium ion binding"/>
    <property type="evidence" value="ECO:0007669"/>
    <property type="project" value="InterPro"/>
</dbReference>
<evidence type="ECO:0000259" key="9">
    <source>
        <dbReference type="Pfam" id="PF02878"/>
    </source>
</evidence>
<keyword evidence="5 7" id="KW-0460">Magnesium</keyword>
<dbReference type="PRINTS" id="PR00509">
    <property type="entry name" value="PGMPMM"/>
</dbReference>
<dbReference type="Pfam" id="PF02879">
    <property type="entry name" value="PGM_PMM_II"/>
    <property type="match status" value="1"/>
</dbReference>
<comment type="cofactor">
    <cofactor evidence="1">
        <name>Mg(2+)</name>
        <dbReference type="ChEBI" id="CHEBI:18420"/>
    </cofactor>
</comment>
<dbReference type="PANTHER" id="PTHR43771">
    <property type="entry name" value="PHOSPHOMANNOMUTASE"/>
    <property type="match status" value="1"/>
</dbReference>
<dbReference type="PROSITE" id="PS00710">
    <property type="entry name" value="PGM_PMM"/>
    <property type="match status" value="1"/>
</dbReference>
<dbReference type="InterPro" id="IPR016055">
    <property type="entry name" value="A-D-PHexomutase_a/b/a-I/II/III"/>
</dbReference>
<feature type="domain" description="Alpha-D-phosphohexomutase alpha/beta/alpha" evidence="10">
    <location>
        <begin position="169"/>
        <end position="258"/>
    </location>
</feature>
<dbReference type="SUPFAM" id="SSF53738">
    <property type="entry name" value="Phosphoglucomutase, first 3 domains"/>
    <property type="match status" value="3"/>
</dbReference>
<dbReference type="InterPro" id="IPR005844">
    <property type="entry name" value="A-D-PHexomutase_a/b/a-I"/>
</dbReference>
<dbReference type="GO" id="GO:0016868">
    <property type="term" value="F:intramolecular phosphotransferase activity"/>
    <property type="evidence" value="ECO:0007669"/>
    <property type="project" value="InterPro"/>
</dbReference>
<evidence type="ECO:0000256" key="2">
    <source>
        <dbReference type="ARBA" id="ARBA00010231"/>
    </source>
</evidence>
<keyword evidence="3" id="KW-0597">Phosphoprotein</keyword>
<evidence type="ECO:0000313" key="12">
    <source>
        <dbReference type="Proteomes" id="UP000281564"/>
    </source>
</evidence>
<dbReference type="OrthoDB" id="10363at2157"/>
<accession>A0A3A6Q883</accession>
<keyword evidence="12" id="KW-1185">Reference proteome</keyword>
<dbReference type="Proteomes" id="UP000281564">
    <property type="component" value="Unassembled WGS sequence"/>
</dbReference>
<dbReference type="GO" id="GO:0005975">
    <property type="term" value="P:carbohydrate metabolic process"/>
    <property type="evidence" value="ECO:0007669"/>
    <property type="project" value="InterPro"/>
</dbReference>
<dbReference type="InterPro" id="IPR005841">
    <property type="entry name" value="Alpha-D-phosphohexomutase_SF"/>
</dbReference>
<keyword evidence="4 7" id="KW-0479">Metal-binding</keyword>
<dbReference type="Gene3D" id="3.30.310.50">
    <property type="entry name" value="Alpha-D-phosphohexomutase, C-terminal domain"/>
    <property type="match status" value="1"/>
</dbReference>
<dbReference type="InterPro" id="IPR036900">
    <property type="entry name" value="A-D-PHexomutase_C_sf"/>
</dbReference>
<dbReference type="SUPFAM" id="SSF55957">
    <property type="entry name" value="Phosphoglucomutase, C-terminal domain"/>
    <property type="match status" value="1"/>
</dbReference>
<protein>
    <submittedName>
        <fullName evidence="11">Phosphomannomutase</fullName>
    </submittedName>
</protein>
<gene>
    <name evidence="11" type="ORF">DP106_10815</name>
</gene>
<evidence type="ECO:0000256" key="6">
    <source>
        <dbReference type="ARBA" id="ARBA00023235"/>
    </source>
</evidence>
<dbReference type="EMBL" id="QMDW01000015">
    <property type="protein sequence ID" value="RJX48869.1"/>
    <property type="molecule type" value="Genomic_DNA"/>
</dbReference>
<evidence type="ECO:0000256" key="7">
    <source>
        <dbReference type="RuleBase" id="RU004326"/>
    </source>
</evidence>
<comment type="caution">
    <text evidence="11">The sequence shown here is derived from an EMBL/GenBank/DDBJ whole genome shotgun (WGS) entry which is preliminary data.</text>
</comment>
<keyword evidence="6" id="KW-0413">Isomerase</keyword>
<dbReference type="Pfam" id="PF02878">
    <property type="entry name" value="PGM_PMM_I"/>
    <property type="match status" value="1"/>
</dbReference>
<evidence type="ECO:0000313" key="11">
    <source>
        <dbReference type="EMBL" id="RJX48869.1"/>
    </source>
</evidence>